<dbReference type="EMBL" id="FWFV01000003">
    <property type="protein sequence ID" value="SLN33710.1"/>
    <property type="molecule type" value="Genomic_DNA"/>
</dbReference>
<dbReference type="InterPro" id="IPR027417">
    <property type="entry name" value="P-loop_NTPase"/>
</dbReference>
<dbReference type="PROSITE" id="PS00211">
    <property type="entry name" value="ABC_TRANSPORTER_1"/>
    <property type="match status" value="1"/>
</dbReference>
<evidence type="ECO:0000256" key="4">
    <source>
        <dbReference type="ARBA" id="ARBA00022496"/>
    </source>
</evidence>
<evidence type="ECO:0000256" key="8">
    <source>
        <dbReference type="ARBA" id="ARBA00023065"/>
    </source>
</evidence>
<dbReference type="GO" id="GO:0005524">
    <property type="term" value="F:ATP binding"/>
    <property type="evidence" value="ECO:0007669"/>
    <property type="project" value="UniProtKB-KW"/>
</dbReference>
<dbReference type="Pfam" id="PF00005">
    <property type="entry name" value="ABC_tran"/>
    <property type="match status" value="1"/>
</dbReference>
<organism evidence="11 12">
    <name type="scientific">Palleronia marisminoris</name>
    <dbReference type="NCBI Taxonomy" id="315423"/>
    <lineage>
        <taxon>Bacteria</taxon>
        <taxon>Pseudomonadati</taxon>
        <taxon>Pseudomonadota</taxon>
        <taxon>Alphaproteobacteria</taxon>
        <taxon>Rhodobacterales</taxon>
        <taxon>Roseobacteraceae</taxon>
        <taxon>Palleronia</taxon>
    </lineage>
</organism>
<proteinExistence type="predicted"/>
<feature type="domain" description="ABC transporter" evidence="10">
    <location>
        <begin position="2"/>
        <end position="238"/>
    </location>
</feature>
<evidence type="ECO:0000256" key="5">
    <source>
        <dbReference type="ARBA" id="ARBA00022741"/>
    </source>
</evidence>
<dbReference type="InterPro" id="IPR051535">
    <property type="entry name" value="Siderophore_ABC-ATPase"/>
</dbReference>
<keyword evidence="9" id="KW-0472">Membrane</keyword>
<dbReference type="InterPro" id="IPR003593">
    <property type="entry name" value="AAA+_ATPase"/>
</dbReference>
<dbReference type="PROSITE" id="PS50893">
    <property type="entry name" value="ABC_TRANSPORTER_2"/>
    <property type="match status" value="1"/>
</dbReference>
<evidence type="ECO:0000256" key="2">
    <source>
        <dbReference type="ARBA" id="ARBA00022448"/>
    </source>
</evidence>
<dbReference type="GO" id="GO:0005886">
    <property type="term" value="C:plasma membrane"/>
    <property type="evidence" value="ECO:0007669"/>
    <property type="project" value="UniProtKB-SubCell"/>
</dbReference>
<keyword evidence="8" id="KW-0406">Ion transport</keyword>
<evidence type="ECO:0000256" key="6">
    <source>
        <dbReference type="ARBA" id="ARBA00022840"/>
    </source>
</evidence>
<accession>A0A1Y5S744</accession>
<dbReference type="Proteomes" id="UP000193870">
    <property type="component" value="Unassembled WGS sequence"/>
</dbReference>
<keyword evidence="3" id="KW-1003">Cell membrane</keyword>
<protein>
    <submittedName>
        <fullName evidence="11">Putative siderophore transport system ATP-binding protein YusV</fullName>
    </submittedName>
</protein>
<dbReference type="CDD" id="cd03214">
    <property type="entry name" value="ABC_Iron-Siderophores_B12_Hemin"/>
    <property type="match status" value="1"/>
</dbReference>
<comment type="subcellular location">
    <subcellularLocation>
        <location evidence="1">Cell membrane</location>
        <topology evidence="1">Peripheral membrane protein</topology>
    </subcellularLocation>
</comment>
<name>A0A1Y5S744_9RHOB</name>
<evidence type="ECO:0000256" key="9">
    <source>
        <dbReference type="ARBA" id="ARBA00023136"/>
    </source>
</evidence>
<evidence type="ECO:0000256" key="1">
    <source>
        <dbReference type="ARBA" id="ARBA00004202"/>
    </source>
</evidence>
<dbReference type="AlphaFoldDB" id="A0A1Y5S744"/>
<dbReference type="InterPro" id="IPR017871">
    <property type="entry name" value="ABC_transporter-like_CS"/>
</dbReference>
<keyword evidence="6 11" id="KW-0067">ATP-binding</keyword>
<keyword evidence="5" id="KW-0547">Nucleotide-binding</keyword>
<dbReference type="PANTHER" id="PTHR42771">
    <property type="entry name" value="IRON(3+)-HYDROXAMATE IMPORT ATP-BINDING PROTEIN FHUC"/>
    <property type="match status" value="1"/>
</dbReference>
<evidence type="ECO:0000313" key="12">
    <source>
        <dbReference type="Proteomes" id="UP000193870"/>
    </source>
</evidence>
<dbReference type="Gene3D" id="3.40.50.300">
    <property type="entry name" value="P-loop containing nucleotide triphosphate hydrolases"/>
    <property type="match status" value="1"/>
</dbReference>
<evidence type="ECO:0000256" key="3">
    <source>
        <dbReference type="ARBA" id="ARBA00022475"/>
    </source>
</evidence>
<evidence type="ECO:0000313" key="11">
    <source>
        <dbReference type="EMBL" id="SLN33710.1"/>
    </source>
</evidence>
<reference evidence="11 12" key="1">
    <citation type="submission" date="2017-03" db="EMBL/GenBank/DDBJ databases">
        <authorList>
            <person name="Afonso C.L."/>
            <person name="Miller P.J."/>
            <person name="Scott M.A."/>
            <person name="Spackman E."/>
            <person name="Goraichik I."/>
            <person name="Dimitrov K.M."/>
            <person name="Suarez D.L."/>
            <person name="Swayne D.E."/>
        </authorList>
    </citation>
    <scope>NUCLEOTIDE SEQUENCE [LARGE SCALE GENOMIC DNA]</scope>
    <source>
        <strain evidence="11 12">CECT 7066</strain>
    </source>
</reference>
<evidence type="ECO:0000256" key="7">
    <source>
        <dbReference type="ARBA" id="ARBA00023004"/>
    </source>
</evidence>
<gene>
    <name evidence="11" type="primary">yusV_2</name>
    <name evidence="11" type="ORF">PAM7066_01385</name>
</gene>
<dbReference type="SUPFAM" id="SSF52540">
    <property type="entry name" value="P-loop containing nucleoside triphosphate hydrolases"/>
    <property type="match status" value="1"/>
</dbReference>
<keyword evidence="2" id="KW-0813">Transport</keyword>
<dbReference type="STRING" id="315423.SAMN04488020_103105"/>
<dbReference type="SMART" id="SM00382">
    <property type="entry name" value="AAA"/>
    <property type="match status" value="1"/>
</dbReference>
<dbReference type="GO" id="GO:0016887">
    <property type="term" value="F:ATP hydrolysis activity"/>
    <property type="evidence" value="ECO:0007669"/>
    <property type="project" value="InterPro"/>
</dbReference>
<dbReference type="GO" id="GO:0006826">
    <property type="term" value="P:iron ion transport"/>
    <property type="evidence" value="ECO:0007669"/>
    <property type="project" value="UniProtKB-KW"/>
</dbReference>
<keyword evidence="12" id="KW-1185">Reference proteome</keyword>
<keyword evidence="4" id="KW-0410">Iron transport</keyword>
<keyword evidence="7" id="KW-0408">Iron</keyword>
<evidence type="ECO:0000259" key="10">
    <source>
        <dbReference type="PROSITE" id="PS50893"/>
    </source>
</evidence>
<dbReference type="InterPro" id="IPR003439">
    <property type="entry name" value="ABC_transporter-like_ATP-bd"/>
</dbReference>
<dbReference type="OrthoDB" id="9805601at2"/>
<dbReference type="PANTHER" id="PTHR42771:SF3">
    <property type="entry name" value="PETROBACTIN IMPORT ATP-BINDING PROTEIN YCLP"/>
    <property type="match status" value="1"/>
</dbReference>
<sequence length="253" mass="27093">MIETRDLSIARDGTEVLSAVDLSLPPEGITAIIGPNGAGKSTLLHAMAGLLRPQGGQVCLSGQDLAAMAPAERAKALALLTQEQSVTARLCVGDLIAFGRWPHHRGRPGPADHEAVEDAIAAFGLAPFRDRSLDTLSGGQRQRAFVAMAYAQTTPWILLDEPLSALDPRYAHDIMHRLHGLSRPGPEARGILIVVHDLGITARFADRIVALKDGRLYGAGATNDLMTADWLSNLYDTPMQVAEIDGRRIPFAA</sequence>
<dbReference type="RefSeq" id="WP_085853399.1">
    <property type="nucleotide sequence ID" value="NZ_FOPF01000003.1"/>
</dbReference>